<keyword evidence="2" id="KW-1185">Reference proteome</keyword>
<evidence type="ECO:0000313" key="1">
    <source>
        <dbReference type="EMBL" id="KHJ87737.1"/>
    </source>
</evidence>
<organism evidence="1 2">
    <name type="scientific">Oesophagostomum dentatum</name>
    <name type="common">Nodular worm</name>
    <dbReference type="NCBI Taxonomy" id="61180"/>
    <lineage>
        <taxon>Eukaryota</taxon>
        <taxon>Metazoa</taxon>
        <taxon>Ecdysozoa</taxon>
        <taxon>Nematoda</taxon>
        <taxon>Chromadorea</taxon>
        <taxon>Rhabditida</taxon>
        <taxon>Rhabditina</taxon>
        <taxon>Rhabditomorpha</taxon>
        <taxon>Strongyloidea</taxon>
        <taxon>Strongylidae</taxon>
        <taxon>Oesophagostomum</taxon>
    </lineage>
</organism>
<gene>
    <name evidence="1" type="ORF">OESDEN_12481</name>
</gene>
<proteinExistence type="predicted"/>
<dbReference type="Proteomes" id="UP000053660">
    <property type="component" value="Unassembled WGS sequence"/>
</dbReference>
<protein>
    <submittedName>
        <fullName evidence="1">Uncharacterized protein</fullName>
    </submittedName>
</protein>
<sequence>MRYLRVRMKKQIPRKAQIGLRMKRRRRSLKRRRGERSSVCGRRTRLDFLKEHSFPKKGLGKQQNFTGLRRNEGADDCRQQPVIASDSFATQEII</sequence>
<accession>A0A0B1SW47</accession>
<dbReference type="AlphaFoldDB" id="A0A0B1SW47"/>
<reference evidence="1 2" key="1">
    <citation type="submission" date="2014-03" db="EMBL/GenBank/DDBJ databases">
        <title>Draft genome of the hookworm Oesophagostomum dentatum.</title>
        <authorList>
            <person name="Mitreva M."/>
        </authorList>
    </citation>
    <scope>NUCLEOTIDE SEQUENCE [LARGE SCALE GENOMIC DNA]</scope>
    <source>
        <strain evidence="1 2">OD-Hann</strain>
    </source>
</reference>
<evidence type="ECO:0000313" key="2">
    <source>
        <dbReference type="Proteomes" id="UP000053660"/>
    </source>
</evidence>
<dbReference type="EMBL" id="KN557131">
    <property type="protein sequence ID" value="KHJ87737.1"/>
    <property type="molecule type" value="Genomic_DNA"/>
</dbReference>
<name>A0A0B1SW47_OESDE</name>